<dbReference type="Proteomes" id="UP000248764">
    <property type="component" value="Unassembled WGS sequence"/>
</dbReference>
<dbReference type="InterPro" id="IPR010982">
    <property type="entry name" value="Lambda_DNA-bd_dom_sf"/>
</dbReference>
<dbReference type="PANTHER" id="PTHR30146">
    <property type="entry name" value="LACI-RELATED TRANSCRIPTIONAL REPRESSOR"/>
    <property type="match status" value="1"/>
</dbReference>
<dbReference type="Pfam" id="PF13377">
    <property type="entry name" value="Peripla_BP_3"/>
    <property type="match status" value="1"/>
</dbReference>
<dbReference type="Gene3D" id="1.10.260.40">
    <property type="entry name" value="lambda repressor-like DNA-binding domains"/>
    <property type="match status" value="1"/>
</dbReference>
<dbReference type="Pfam" id="PF00356">
    <property type="entry name" value="LacI"/>
    <property type="match status" value="1"/>
</dbReference>
<evidence type="ECO:0000256" key="2">
    <source>
        <dbReference type="ARBA" id="ARBA00023125"/>
    </source>
</evidence>
<dbReference type="Gene3D" id="3.40.50.2300">
    <property type="match status" value="2"/>
</dbReference>
<dbReference type="PROSITE" id="PS50932">
    <property type="entry name" value="HTH_LACI_2"/>
    <property type="match status" value="1"/>
</dbReference>
<keyword evidence="1" id="KW-0805">Transcription regulation</keyword>
<dbReference type="InterPro" id="IPR028082">
    <property type="entry name" value="Peripla_BP_I"/>
</dbReference>
<accession>A0A2W2AXW2</accession>
<proteinExistence type="predicted"/>
<dbReference type="EMBL" id="POTW01000103">
    <property type="protein sequence ID" value="PZF80051.1"/>
    <property type="molecule type" value="Genomic_DNA"/>
</dbReference>
<dbReference type="InterPro" id="IPR000843">
    <property type="entry name" value="HTH_LacI"/>
</dbReference>
<dbReference type="CDD" id="cd06288">
    <property type="entry name" value="PBP1_sucrose_transcription_regulator"/>
    <property type="match status" value="1"/>
</dbReference>
<evidence type="ECO:0000256" key="3">
    <source>
        <dbReference type="ARBA" id="ARBA00023163"/>
    </source>
</evidence>
<sequence>MSGSTRRAGRRGWKGWSTVSQRVPTVRDVAVRAGVSVGTVSKALNNRGQLREETRARVVAAARDLGFRPNALAQSLQSGRTYTVAVITTDRFGRFGNPLMLGVEDALGADRVSVFLCDTRDDPIREHHHAQTLDERRVDGIIVAGRRKQTRPPLAVASGVPVVYVIAQSSDPSDFCVTTDDVGGGALAGRHLLAAGRTHIGHITGPERFADPRERAAGLQSVLDSAGLDLAGGQVFYGEWSEDWGRRAAEMLLHAAPDTDAIFCGSDQIARGVVETLRDRRLRVPGDIAVVGFDNWEPMAAGCRPPLTTVDPNLREVGRVAATRLLDMIAGTPVQGSTETVPAWLMLRESTGVRLVDPQS</sequence>
<organism evidence="5 6">
    <name type="scientific">Jiangella anatolica</name>
    <dbReference type="NCBI Taxonomy" id="2670374"/>
    <lineage>
        <taxon>Bacteria</taxon>
        <taxon>Bacillati</taxon>
        <taxon>Actinomycetota</taxon>
        <taxon>Actinomycetes</taxon>
        <taxon>Jiangellales</taxon>
        <taxon>Jiangellaceae</taxon>
        <taxon>Jiangella</taxon>
    </lineage>
</organism>
<dbReference type="SUPFAM" id="SSF53822">
    <property type="entry name" value="Periplasmic binding protein-like I"/>
    <property type="match status" value="1"/>
</dbReference>
<name>A0A2W2AXW2_9ACTN</name>
<dbReference type="GO" id="GO:0003700">
    <property type="term" value="F:DNA-binding transcription factor activity"/>
    <property type="evidence" value="ECO:0007669"/>
    <property type="project" value="TreeGrafter"/>
</dbReference>
<evidence type="ECO:0000256" key="1">
    <source>
        <dbReference type="ARBA" id="ARBA00023015"/>
    </source>
</evidence>
<dbReference type="GO" id="GO:0000976">
    <property type="term" value="F:transcription cis-regulatory region binding"/>
    <property type="evidence" value="ECO:0007669"/>
    <property type="project" value="TreeGrafter"/>
</dbReference>
<evidence type="ECO:0000313" key="5">
    <source>
        <dbReference type="EMBL" id="PZF80051.1"/>
    </source>
</evidence>
<dbReference type="PROSITE" id="PS00356">
    <property type="entry name" value="HTH_LACI_1"/>
    <property type="match status" value="1"/>
</dbReference>
<dbReference type="SMART" id="SM00354">
    <property type="entry name" value="HTH_LACI"/>
    <property type="match status" value="1"/>
</dbReference>
<evidence type="ECO:0000259" key="4">
    <source>
        <dbReference type="PROSITE" id="PS50932"/>
    </source>
</evidence>
<dbReference type="InterPro" id="IPR046335">
    <property type="entry name" value="LacI/GalR-like_sensor"/>
</dbReference>
<comment type="caution">
    <text evidence="5">The sequence shown here is derived from an EMBL/GenBank/DDBJ whole genome shotgun (WGS) entry which is preliminary data.</text>
</comment>
<gene>
    <name evidence="5" type="ORF">C1I92_28105</name>
</gene>
<keyword evidence="3" id="KW-0804">Transcription</keyword>
<protein>
    <submittedName>
        <fullName evidence="5">LacI family transcriptional regulator</fullName>
    </submittedName>
</protein>
<evidence type="ECO:0000313" key="6">
    <source>
        <dbReference type="Proteomes" id="UP000248764"/>
    </source>
</evidence>
<feature type="domain" description="HTH lacI-type" evidence="4">
    <location>
        <begin position="24"/>
        <end position="78"/>
    </location>
</feature>
<dbReference type="PANTHER" id="PTHR30146:SF109">
    <property type="entry name" value="HTH-TYPE TRANSCRIPTIONAL REGULATOR GALS"/>
    <property type="match status" value="1"/>
</dbReference>
<dbReference type="CDD" id="cd01392">
    <property type="entry name" value="HTH_LacI"/>
    <property type="match status" value="1"/>
</dbReference>
<reference evidence="5 6" key="1">
    <citation type="submission" date="2018-01" db="EMBL/GenBank/DDBJ databases">
        <title>Draft genome sequence of Jiangella sp. GTF31.</title>
        <authorList>
            <person name="Sahin N."/>
            <person name="Ay H."/>
            <person name="Saygin H."/>
        </authorList>
    </citation>
    <scope>NUCLEOTIDE SEQUENCE [LARGE SCALE GENOMIC DNA]</scope>
    <source>
        <strain evidence="5 6">GTF31</strain>
    </source>
</reference>
<keyword evidence="6" id="KW-1185">Reference proteome</keyword>
<dbReference type="SUPFAM" id="SSF47413">
    <property type="entry name" value="lambda repressor-like DNA-binding domains"/>
    <property type="match status" value="1"/>
</dbReference>
<keyword evidence="2" id="KW-0238">DNA-binding</keyword>
<dbReference type="AlphaFoldDB" id="A0A2W2AXW2"/>